<dbReference type="EMBL" id="MHIC01000025">
    <property type="protein sequence ID" value="OGY44694.1"/>
    <property type="molecule type" value="Genomic_DNA"/>
</dbReference>
<organism evidence="2 3">
    <name type="scientific">Candidatus Buchananbacteria bacterium RIFCSPHIGHO2_01_FULL_39_8</name>
    <dbReference type="NCBI Taxonomy" id="1797533"/>
    <lineage>
        <taxon>Bacteria</taxon>
        <taxon>Candidatus Buchananiibacteriota</taxon>
    </lineage>
</organism>
<keyword evidence="1" id="KW-1133">Transmembrane helix</keyword>
<dbReference type="Proteomes" id="UP000176241">
    <property type="component" value="Unassembled WGS sequence"/>
</dbReference>
<dbReference type="InterPro" id="IPR043993">
    <property type="entry name" value="T4SS_pilin"/>
</dbReference>
<comment type="caution">
    <text evidence="2">The sequence shown here is derived from an EMBL/GenBank/DDBJ whole genome shotgun (WGS) entry which is preliminary data.</text>
</comment>
<proteinExistence type="predicted"/>
<dbReference type="Pfam" id="PF18895">
    <property type="entry name" value="T4SS_pilin"/>
    <property type="match status" value="1"/>
</dbReference>
<sequence length="119" mass="12386">MKKGLITAFSILIFALVVTPALAQFGVEYGTATGLGTKDIREGVMSVVNVLLGFLGIVAIIIILWGGFRWMTAGGNEEKVGEAKKIITAGIIGLVIIFIAYALAAFIITQLITATGATG</sequence>
<evidence type="ECO:0000313" key="2">
    <source>
        <dbReference type="EMBL" id="OGY44694.1"/>
    </source>
</evidence>
<feature type="transmembrane region" description="Helical" evidence="1">
    <location>
        <begin position="47"/>
        <end position="68"/>
    </location>
</feature>
<gene>
    <name evidence="2" type="ORF">A2731_03115</name>
</gene>
<name>A0A1G1XXN3_9BACT</name>
<dbReference type="AlphaFoldDB" id="A0A1G1XXN3"/>
<reference evidence="2 3" key="1">
    <citation type="journal article" date="2016" name="Nat. Commun.">
        <title>Thousands of microbial genomes shed light on interconnected biogeochemical processes in an aquifer system.</title>
        <authorList>
            <person name="Anantharaman K."/>
            <person name="Brown C.T."/>
            <person name="Hug L.A."/>
            <person name="Sharon I."/>
            <person name="Castelle C.J."/>
            <person name="Probst A.J."/>
            <person name="Thomas B.C."/>
            <person name="Singh A."/>
            <person name="Wilkins M.J."/>
            <person name="Karaoz U."/>
            <person name="Brodie E.L."/>
            <person name="Williams K.H."/>
            <person name="Hubbard S.S."/>
            <person name="Banfield J.F."/>
        </authorList>
    </citation>
    <scope>NUCLEOTIDE SEQUENCE [LARGE SCALE GENOMIC DNA]</scope>
</reference>
<feature type="transmembrane region" description="Helical" evidence="1">
    <location>
        <begin position="89"/>
        <end position="112"/>
    </location>
</feature>
<keyword evidence="1" id="KW-0472">Membrane</keyword>
<keyword evidence="1" id="KW-0812">Transmembrane</keyword>
<dbReference type="STRING" id="1797533.A2731_03115"/>
<evidence type="ECO:0000313" key="3">
    <source>
        <dbReference type="Proteomes" id="UP000176241"/>
    </source>
</evidence>
<accession>A0A1G1XXN3</accession>
<evidence type="ECO:0000256" key="1">
    <source>
        <dbReference type="SAM" id="Phobius"/>
    </source>
</evidence>
<protein>
    <submittedName>
        <fullName evidence="2">Uncharacterized protein</fullName>
    </submittedName>
</protein>